<evidence type="ECO:0000256" key="2">
    <source>
        <dbReference type="ARBA" id="ARBA00023015"/>
    </source>
</evidence>
<evidence type="ECO:0000256" key="5">
    <source>
        <dbReference type="ARBA" id="ARBA00025730"/>
    </source>
</evidence>
<dbReference type="CDD" id="cd07982">
    <property type="entry name" value="HFD_TAF10"/>
    <property type="match status" value="1"/>
</dbReference>
<feature type="region of interest" description="Disordered" evidence="7">
    <location>
        <begin position="1"/>
        <end position="26"/>
    </location>
</feature>
<dbReference type="GO" id="GO:0016251">
    <property type="term" value="F:RNA polymerase II general transcription initiation factor activity"/>
    <property type="evidence" value="ECO:0007669"/>
    <property type="project" value="TreeGrafter"/>
</dbReference>
<proteinExistence type="inferred from homology"/>
<sequence length="185" mass="20583">MTDESHYIHDSNAASSSHGQITHHSTVQHHMQVNTSVSGSSSMHHPGLASEPSIMHVRSAIQRPLTNVQQQLIQSTVQPPPGSNLRDFINNLEDYTPTIPDPVTLHYMNTAGIDCTDPRVVRLISLATQKYISDIVLDAMQQARMKGLGQTKKGTKETKYTLTNEILDPVLKEYGIEIVKPPYHH</sequence>
<comment type="subcellular location">
    <subcellularLocation>
        <location evidence="1 6">Nucleus</location>
    </subcellularLocation>
</comment>
<keyword evidence="4 6" id="KW-0539">Nucleus</keyword>
<accession>A0A1I7WQG7</accession>
<comment type="function">
    <text evidence="6">The TFIID basal transcription factor complex plays a major role in the initiation of RNA polymerase II (Pol II)-dependent transcription.</text>
</comment>
<dbReference type="GO" id="GO:0000124">
    <property type="term" value="C:SAGA complex"/>
    <property type="evidence" value="ECO:0007669"/>
    <property type="project" value="TreeGrafter"/>
</dbReference>
<dbReference type="InterPro" id="IPR003923">
    <property type="entry name" value="TAF10"/>
</dbReference>
<dbReference type="GO" id="GO:0005669">
    <property type="term" value="C:transcription factor TFIID complex"/>
    <property type="evidence" value="ECO:0007669"/>
    <property type="project" value="TreeGrafter"/>
</dbReference>
<dbReference type="GO" id="GO:1990841">
    <property type="term" value="F:promoter-specific chromatin binding"/>
    <property type="evidence" value="ECO:0007669"/>
    <property type="project" value="TreeGrafter"/>
</dbReference>
<dbReference type="PANTHER" id="PTHR21242">
    <property type="entry name" value="TRANSCRIPTION INITIATION FACTOR TFIID SUBUNIT 10"/>
    <property type="match status" value="1"/>
</dbReference>
<name>A0A1I7WQG7_HETBA</name>
<evidence type="ECO:0000256" key="7">
    <source>
        <dbReference type="SAM" id="MobiDB-lite"/>
    </source>
</evidence>
<dbReference type="AlphaFoldDB" id="A0A1I7WQG7"/>
<keyword evidence="2 6" id="KW-0805">Transcription regulation</keyword>
<evidence type="ECO:0000313" key="9">
    <source>
        <dbReference type="WBParaSite" id="Hba_07336"/>
    </source>
</evidence>
<dbReference type="GO" id="GO:0006367">
    <property type="term" value="P:transcription initiation at RNA polymerase II promoter"/>
    <property type="evidence" value="ECO:0007669"/>
    <property type="project" value="TreeGrafter"/>
</dbReference>
<evidence type="ECO:0000256" key="1">
    <source>
        <dbReference type="ARBA" id="ARBA00004123"/>
    </source>
</evidence>
<dbReference type="PRINTS" id="PR01443">
    <property type="entry name" value="TFIID30KDSUB"/>
</dbReference>
<comment type="similarity">
    <text evidence="5 6">Belongs to the TAF10 family.</text>
</comment>
<organism evidence="8 9">
    <name type="scientific">Heterorhabditis bacteriophora</name>
    <name type="common">Entomopathogenic nematode worm</name>
    <dbReference type="NCBI Taxonomy" id="37862"/>
    <lineage>
        <taxon>Eukaryota</taxon>
        <taxon>Metazoa</taxon>
        <taxon>Ecdysozoa</taxon>
        <taxon>Nematoda</taxon>
        <taxon>Chromadorea</taxon>
        <taxon>Rhabditida</taxon>
        <taxon>Rhabditina</taxon>
        <taxon>Rhabditomorpha</taxon>
        <taxon>Strongyloidea</taxon>
        <taxon>Heterorhabditidae</taxon>
        <taxon>Heterorhabditis</taxon>
    </lineage>
</organism>
<reference evidence="9" key="1">
    <citation type="submission" date="2016-11" db="UniProtKB">
        <authorList>
            <consortium name="WormBaseParasite"/>
        </authorList>
    </citation>
    <scope>IDENTIFICATION</scope>
</reference>
<feature type="compositionally biased region" description="Polar residues" evidence="7">
    <location>
        <begin position="12"/>
        <end position="26"/>
    </location>
</feature>
<protein>
    <recommendedName>
        <fullName evidence="6">Transcription initiation factor TFIID subunit 10</fullName>
    </recommendedName>
</protein>
<keyword evidence="8" id="KW-1185">Reference proteome</keyword>
<dbReference type="Proteomes" id="UP000095283">
    <property type="component" value="Unplaced"/>
</dbReference>
<evidence type="ECO:0000256" key="6">
    <source>
        <dbReference type="PIRNR" id="PIRNR017246"/>
    </source>
</evidence>
<dbReference type="PIRSF" id="PIRSF017246">
    <property type="entry name" value="TFIID_TAF10"/>
    <property type="match status" value="1"/>
</dbReference>
<evidence type="ECO:0000256" key="4">
    <source>
        <dbReference type="ARBA" id="ARBA00023242"/>
    </source>
</evidence>
<dbReference type="WBParaSite" id="Hba_07336">
    <property type="protein sequence ID" value="Hba_07336"/>
    <property type="gene ID" value="Hba_07336"/>
</dbReference>
<evidence type="ECO:0000256" key="3">
    <source>
        <dbReference type="ARBA" id="ARBA00023163"/>
    </source>
</evidence>
<evidence type="ECO:0000313" key="8">
    <source>
        <dbReference type="Proteomes" id="UP000095283"/>
    </source>
</evidence>
<dbReference type="Pfam" id="PF03540">
    <property type="entry name" value="TAF10"/>
    <property type="match status" value="1"/>
</dbReference>
<dbReference type="PANTHER" id="PTHR21242:SF0">
    <property type="entry name" value="TRANSCRIPTION INITIATION FACTOR TFIID SUBUNIT 10"/>
    <property type="match status" value="1"/>
</dbReference>
<keyword evidence="3 6" id="KW-0804">Transcription</keyword>